<protein>
    <submittedName>
        <fullName evidence="2">Uncharacterized protein</fullName>
    </submittedName>
</protein>
<comment type="caution">
    <text evidence="2">The sequence shown here is derived from an EMBL/GenBank/DDBJ whole genome shotgun (WGS) entry which is preliminary data.</text>
</comment>
<keyword evidence="1" id="KW-0732">Signal</keyword>
<evidence type="ECO:0000313" key="2">
    <source>
        <dbReference type="EMBL" id="PVV02204.1"/>
    </source>
</evidence>
<organism evidence="2 3">
    <name type="scientific">Smittium megazygosporum</name>
    <dbReference type="NCBI Taxonomy" id="133381"/>
    <lineage>
        <taxon>Eukaryota</taxon>
        <taxon>Fungi</taxon>
        <taxon>Fungi incertae sedis</taxon>
        <taxon>Zoopagomycota</taxon>
        <taxon>Kickxellomycotina</taxon>
        <taxon>Harpellomycetes</taxon>
        <taxon>Harpellales</taxon>
        <taxon>Legeriomycetaceae</taxon>
        <taxon>Smittium</taxon>
    </lineage>
</organism>
<reference evidence="2 3" key="1">
    <citation type="journal article" date="2018" name="MBio">
        <title>Comparative Genomics Reveals the Core Gene Toolbox for the Fungus-Insect Symbiosis.</title>
        <authorList>
            <person name="Wang Y."/>
            <person name="Stata M."/>
            <person name="Wang W."/>
            <person name="Stajich J.E."/>
            <person name="White M.M."/>
            <person name="Moncalvo J.M."/>
        </authorList>
    </citation>
    <scope>NUCLEOTIDE SEQUENCE [LARGE SCALE GENOMIC DNA]</scope>
    <source>
        <strain evidence="2 3">SC-DP-2</strain>
    </source>
</reference>
<name>A0A2T9ZC78_9FUNG</name>
<dbReference type="EMBL" id="MBFS01000558">
    <property type="protein sequence ID" value="PVV02204.1"/>
    <property type="molecule type" value="Genomic_DNA"/>
</dbReference>
<evidence type="ECO:0000256" key="1">
    <source>
        <dbReference type="SAM" id="SignalP"/>
    </source>
</evidence>
<feature type="signal peptide" evidence="1">
    <location>
        <begin position="1"/>
        <end position="22"/>
    </location>
</feature>
<gene>
    <name evidence="2" type="ORF">BB560_003345</name>
</gene>
<dbReference type="Proteomes" id="UP000245609">
    <property type="component" value="Unassembled WGS sequence"/>
</dbReference>
<sequence>MKLLTLSLFILEVLMFASFCKGGAISSVYKRNPTIDNADSHEKTAFPSGRIKKRQTLVNGRTGMVRREKVTEEMVIHDIMTRAIDKCLGGYLANLNRHYTALDLLSSTSDTGSFSVTSTQTKLGEIFSDIGESDLDVGYCILEIQLFQVVRVSENLKKKALLMVQKFENEVGSFKSQKETVFEMYKNLDPSSFDFRIDLFKTINKLLKLLQEFSDNNRRLDPQ</sequence>
<evidence type="ECO:0000313" key="3">
    <source>
        <dbReference type="Proteomes" id="UP000245609"/>
    </source>
</evidence>
<accession>A0A2T9ZC78</accession>
<proteinExistence type="predicted"/>
<feature type="chain" id="PRO_5015421480" evidence="1">
    <location>
        <begin position="23"/>
        <end position="223"/>
    </location>
</feature>
<keyword evidence="3" id="KW-1185">Reference proteome</keyword>
<dbReference type="AlphaFoldDB" id="A0A2T9ZC78"/>